<dbReference type="InterPro" id="IPR050287">
    <property type="entry name" value="MTA/SAH_deaminase"/>
</dbReference>
<dbReference type="PANTHER" id="PTHR43794:SF11">
    <property type="entry name" value="AMIDOHYDROLASE-RELATED DOMAIN-CONTAINING PROTEIN"/>
    <property type="match status" value="1"/>
</dbReference>
<reference evidence="6 7" key="1">
    <citation type="submission" date="2013-11" db="EMBL/GenBank/DDBJ databases">
        <title>Metagenomic analysis of a methanogenic consortium involved in long chain n-alkane degradation.</title>
        <authorList>
            <person name="Davidova I.A."/>
            <person name="Callaghan A.V."/>
            <person name="Wawrik B."/>
            <person name="Pruitt S."/>
            <person name="Marks C."/>
            <person name="Duncan K.E."/>
            <person name="Suflita J.M."/>
        </authorList>
    </citation>
    <scope>NUCLEOTIDE SEQUENCE [LARGE SCALE GENOMIC DNA]</scope>
    <source>
        <strain evidence="6 7">SPR</strain>
    </source>
</reference>
<keyword evidence="3 4" id="KW-0862">Zinc</keyword>
<feature type="binding site" evidence="4">
    <location>
        <position position="66"/>
    </location>
    <ligand>
        <name>Zn(2+)</name>
        <dbReference type="ChEBI" id="CHEBI:29105"/>
    </ligand>
</feature>
<comment type="caution">
    <text evidence="6">The sequence shown here is derived from an EMBL/GenBank/DDBJ whole genome shotgun (WGS) entry which is preliminary data.</text>
</comment>
<dbReference type="EC" id="3.5.4.28" evidence="4"/>
<dbReference type="STRING" id="1429043.X474_02260"/>
<comment type="cofactor">
    <cofactor evidence="4">
        <name>Zn(2+)</name>
        <dbReference type="ChEBI" id="CHEBI:29105"/>
    </cofactor>
    <text evidence="4">Binds 1 zinc ion per subunit.</text>
</comment>
<dbReference type="CDD" id="cd01298">
    <property type="entry name" value="ATZ_TRZ_like"/>
    <property type="match status" value="1"/>
</dbReference>
<feature type="binding site" evidence="4">
    <location>
        <position position="217"/>
    </location>
    <ligand>
        <name>substrate</name>
    </ligand>
</feature>
<dbReference type="EC" id="3.5.4.31" evidence="4"/>
<feature type="binding site" evidence="4">
    <location>
        <position position="214"/>
    </location>
    <ligand>
        <name>Zn(2+)</name>
        <dbReference type="ChEBI" id="CHEBI:29105"/>
    </ligand>
</feature>
<dbReference type="Pfam" id="PF01979">
    <property type="entry name" value="Amidohydro_1"/>
    <property type="match status" value="1"/>
</dbReference>
<dbReference type="HAMAP" id="MF_01281">
    <property type="entry name" value="MTA_SAH_deamin"/>
    <property type="match status" value="1"/>
</dbReference>
<dbReference type="PANTHER" id="PTHR43794">
    <property type="entry name" value="AMINOHYDROLASE SSNA-RELATED"/>
    <property type="match status" value="1"/>
</dbReference>
<feature type="binding site" evidence="4">
    <location>
        <position position="302"/>
    </location>
    <ligand>
        <name>Zn(2+)</name>
        <dbReference type="ChEBI" id="CHEBI:29105"/>
    </ligand>
</feature>
<dbReference type="Proteomes" id="UP000032233">
    <property type="component" value="Unassembled WGS sequence"/>
</dbReference>
<dbReference type="GO" id="GO:0046872">
    <property type="term" value="F:metal ion binding"/>
    <property type="evidence" value="ECO:0007669"/>
    <property type="project" value="UniProtKB-KW"/>
</dbReference>
<dbReference type="InterPro" id="IPR023512">
    <property type="entry name" value="Deaminase_MtaD/DadD"/>
</dbReference>
<feature type="binding site" evidence="4">
    <location>
        <position position="302"/>
    </location>
    <ligand>
        <name>substrate</name>
    </ligand>
</feature>
<dbReference type="PATRIC" id="fig|1429043.3.peg.475"/>
<keyword evidence="1 4" id="KW-0479">Metal-binding</keyword>
<dbReference type="InterPro" id="IPR006680">
    <property type="entry name" value="Amidohydro-rel"/>
</dbReference>
<feature type="binding site" evidence="4">
    <location>
        <position position="95"/>
    </location>
    <ligand>
        <name>substrate</name>
    </ligand>
</feature>
<sequence>MHDLLVKNGAILTMDRHGTQIEKGSVLISEGRIAWCGPEKDQPADGASRELDAGGGLILPGLINSHTHAAMTLLRGLADDLPLETWLTDHIFPAEQNLTAEAVYWGSMLAALEMIRNGVTSFCDMYLFAPQAARAADQAGLRAVIGEVIYDFPSPSYGELENGFALTRELIRNYKDHPRITGAVMPHATYTCSPPLLEKAGQICGDLDADMNIHLAETKVETQGIVEKYGKRPLEHLKGLGLVNNRLWIDHGVDLNHQEIELLAEAGVRVAHCPESNMKLASGVAPLDEMLARGVAVGLGTDGCASNNDLDLLGEMDSCAKLHKAHKLDPTAAPAEKVLSLATSLGGRVFGHDDLGRIEPGALADLIVVDTDTPHMTPMYNPVSQLIYVARGSDVRHTVCHGKVLMQDRKFTELDEAEITAKALEYAVGLRG</sequence>
<accession>A0A0D2JBP7</accession>
<comment type="similarity">
    <text evidence="4">Belongs to the metallo-dependent hydrolases superfamily. MTA/SAH deaminase family.</text>
</comment>
<dbReference type="SUPFAM" id="SSF51556">
    <property type="entry name" value="Metallo-dependent hydrolases"/>
    <property type="match status" value="1"/>
</dbReference>
<protein>
    <recommendedName>
        <fullName evidence="4">5-methylthioadenosine/S-adenosylhomocysteine deaminase</fullName>
        <shortName evidence="4">MTA/SAH deaminase</shortName>
        <ecNumber evidence="4">3.5.4.28</ecNumber>
        <ecNumber evidence="4">3.5.4.31</ecNumber>
    </recommendedName>
</protein>
<keyword evidence="2 4" id="KW-0378">Hydrolase</keyword>
<organism evidence="6 7">
    <name type="scientific">Dethiosulfatarculus sandiegensis</name>
    <dbReference type="NCBI Taxonomy" id="1429043"/>
    <lineage>
        <taxon>Bacteria</taxon>
        <taxon>Pseudomonadati</taxon>
        <taxon>Thermodesulfobacteriota</taxon>
        <taxon>Desulfarculia</taxon>
        <taxon>Desulfarculales</taxon>
        <taxon>Desulfarculaceae</taxon>
        <taxon>Dethiosulfatarculus</taxon>
    </lineage>
</organism>
<dbReference type="GO" id="GO:0050270">
    <property type="term" value="F:S-adenosylhomocysteine deaminase activity"/>
    <property type="evidence" value="ECO:0007669"/>
    <property type="project" value="UniProtKB-UniRule"/>
</dbReference>
<feature type="binding site" evidence="4">
    <location>
        <position position="187"/>
    </location>
    <ligand>
        <name>substrate</name>
    </ligand>
</feature>
<comment type="catalytic activity">
    <reaction evidence="4">
        <text>S-methyl-5'-thioadenosine + H2O + H(+) = S-methyl-5'-thioinosine + NH4(+)</text>
        <dbReference type="Rhea" id="RHEA:25025"/>
        <dbReference type="ChEBI" id="CHEBI:15377"/>
        <dbReference type="ChEBI" id="CHEBI:15378"/>
        <dbReference type="ChEBI" id="CHEBI:17509"/>
        <dbReference type="ChEBI" id="CHEBI:28938"/>
        <dbReference type="ChEBI" id="CHEBI:48595"/>
        <dbReference type="EC" id="3.5.4.31"/>
    </reaction>
</comment>
<evidence type="ECO:0000256" key="2">
    <source>
        <dbReference type="ARBA" id="ARBA00022801"/>
    </source>
</evidence>
<comment type="catalytic activity">
    <reaction evidence="4">
        <text>S-adenosyl-L-homocysteine + H2O + H(+) = S-inosyl-L-homocysteine + NH4(+)</text>
        <dbReference type="Rhea" id="RHEA:20716"/>
        <dbReference type="ChEBI" id="CHEBI:15377"/>
        <dbReference type="ChEBI" id="CHEBI:15378"/>
        <dbReference type="ChEBI" id="CHEBI:28938"/>
        <dbReference type="ChEBI" id="CHEBI:57856"/>
        <dbReference type="ChEBI" id="CHEBI:57985"/>
        <dbReference type="EC" id="3.5.4.28"/>
    </reaction>
</comment>
<dbReference type="FunCoup" id="A0A0D2JBP7">
    <property type="interactions" value="409"/>
</dbReference>
<dbReference type="AlphaFoldDB" id="A0A0D2JBP7"/>
<dbReference type="OrthoDB" id="9807210at2"/>
<feature type="domain" description="Amidohydrolase-related" evidence="5">
    <location>
        <begin position="58"/>
        <end position="404"/>
    </location>
</feature>
<evidence type="ECO:0000256" key="4">
    <source>
        <dbReference type="HAMAP-Rule" id="MF_01281"/>
    </source>
</evidence>
<dbReference type="Gene3D" id="3.20.20.140">
    <property type="entry name" value="Metal-dependent hydrolases"/>
    <property type="match status" value="1"/>
</dbReference>
<gene>
    <name evidence="4" type="primary">mtaD</name>
    <name evidence="6" type="ORF">X474_02260</name>
</gene>
<dbReference type="RefSeq" id="WP_044346446.1">
    <property type="nucleotide sequence ID" value="NZ_AZAC01000002.1"/>
</dbReference>
<dbReference type="InterPro" id="IPR032466">
    <property type="entry name" value="Metal_Hydrolase"/>
</dbReference>
<proteinExistence type="inferred from homology"/>
<evidence type="ECO:0000313" key="6">
    <source>
        <dbReference type="EMBL" id="KIX15554.1"/>
    </source>
</evidence>
<dbReference type="GO" id="GO:0090614">
    <property type="term" value="F:5'-methylthioadenosine deaminase activity"/>
    <property type="evidence" value="ECO:0007669"/>
    <property type="project" value="UniProtKB-UniRule"/>
</dbReference>
<dbReference type="EMBL" id="AZAC01000002">
    <property type="protein sequence ID" value="KIX15554.1"/>
    <property type="molecule type" value="Genomic_DNA"/>
</dbReference>
<name>A0A0D2JBP7_9BACT</name>
<evidence type="ECO:0000313" key="7">
    <source>
        <dbReference type="Proteomes" id="UP000032233"/>
    </source>
</evidence>
<dbReference type="InterPro" id="IPR011059">
    <property type="entry name" value="Metal-dep_hydrolase_composite"/>
</dbReference>
<comment type="function">
    <text evidence="4">Catalyzes the deamination of 5-methylthioadenosine and S-adenosyl-L-homocysteine into 5-methylthioinosine and S-inosyl-L-homocysteine, respectively. Is also able to deaminate adenosine.</text>
</comment>
<dbReference type="InParanoid" id="A0A0D2JBP7"/>
<evidence type="ECO:0000256" key="3">
    <source>
        <dbReference type="ARBA" id="ARBA00022833"/>
    </source>
</evidence>
<evidence type="ECO:0000256" key="1">
    <source>
        <dbReference type="ARBA" id="ARBA00022723"/>
    </source>
</evidence>
<keyword evidence="7" id="KW-1185">Reference proteome</keyword>
<dbReference type="SUPFAM" id="SSF51338">
    <property type="entry name" value="Composite domain of metallo-dependent hydrolases"/>
    <property type="match status" value="1"/>
</dbReference>
<evidence type="ECO:0000259" key="5">
    <source>
        <dbReference type="Pfam" id="PF01979"/>
    </source>
</evidence>
<dbReference type="FunFam" id="3.20.20.140:FF:000014">
    <property type="entry name" value="5-methylthioadenosine/S-adenosylhomocysteine deaminase"/>
    <property type="match status" value="1"/>
</dbReference>
<dbReference type="Gene3D" id="2.30.40.10">
    <property type="entry name" value="Urease, subunit C, domain 1"/>
    <property type="match status" value="1"/>
</dbReference>
<comment type="caution">
    <text evidence="4">Lacks conserved residue(s) required for the propagation of feature annotation.</text>
</comment>
<feature type="binding site" evidence="4">
    <location>
        <position position="68"/>
    </location>
    <ligand>
        <name>Zn(2+)</name>
        <dbReference type="ChEBI" id="CHEBI:29105"/>
    </ligand>
</feature>